<dbReference type="EMBL" id="CP000612">
    <property type="protein sequence ID" value="ABO50386.1"/>
    <property type="molecule type" value="Genomic_DNA"/>
</dbReference>
<keyword evidence="1" id="KW-0472">Membrane</keyword>
<keyword evidence="1" id="KW-0812">Transmembrane</keyword>
<dbReference type="RefSeq" id="WP_011878198.1">
    <property type="nucleotide sequence ID" value="NC_009253.1"/>
</dbReference>
<sequence length="154" mass="17805">MIHKRVDRIERKEKLIKWYGWIVILILCMTPLVIVLLPKLMLNVGRINKILRESIVSETTKIRGDVANITWNKHADGDLGCIEGDIELQTNGHTPILCKFKKYVGPKHNQTIVVNKTDKLLLTGTYEDNVFLIRKLENQSNQYVYTTEPQVSVY</sequence>
<dbReference type="AlphaFoldDB" id="A4J5N3"/>
<dbReference type="OrthoDB" id="1786721at2"/>
<dbReference type="KEGG" id="drm:Dred_1862"/>
<keyword evidence="3" id="KW-1185">Reference proteome</keyword>
<evidence type="ECO:0000313" key="2">
    <source>
        <dbReference type="EMBL" id="ABO50386.1"/>
    </source>
</evidence>
<proteinExistence type="predicted"/>
<gene>
    <name evidence="2" type="ordered locus">Dred_1862</name>
</gene>
<feature type="transmembrane region" description="Helical" evidence="1">
    <location>
        <begin position="21"/>
        <end position="42"/>
    </location>
</feature>
<evidence type="ECO:0000313" key="3">
    <source>
        <dbReference type="Proteomes" id="UP000001556"/>
    </source>
</evidence>
<evidence type="ECO:0000256" key="1">
    <source>
        <dbReference type="SAM" id="Phobius"/>
    </source>
</evidence>
<accession>A4J5N3</accession>
<protein>
    <submittedName>
        <fullName evidence="2">Uncharacterized protein</fullName>
    </submittedName>
</protein>
<dbReference type="Proteomes" id="UP000001556">
    <property type="component" value="Chromosome"/>
</dbReference>
<name>A4J5N3_DESRM</name>
<dbReference type="HOGENOM" id="CLU_1701445_0_0_9"/>
<organism evidence="2 3">
    <name type="scientific">Desulforamulus reducens (strain ATCC BAA-1160 / DSM 100696 / MI-1)</name>
    <name type="common">Desulfotomaculum reducens</name>
    <dbReference type="NCBI Taxonomy" id="349161"/>
    <lineage>
        <taxon>Bacteria</taxon>
        <taxon>Bacillati</taxon>
        <taxon>Bacillota</taxon>
        <taxon>Clostridia</taxon>
        <taxon>Eubacteriales</taxon>
        <taxon>Peptococcaceae</taxon>
        <taxon>Desulforamulus</taxon>
    </lineage>
</organism>
<keyword evidence="1" id="KW-1133">Transmembrane helix</keyword>
<reference evidence="2 3" key="1">
    <citation type="submission" date="2007-03" db="EMBL/GenBank/DDBJ databases">
        <title>Complete sequence of Desulfotomaculum reducens MI-1.</title>
        <authorList>
            <consortium name="US DOE Joint Genome Institute"/>
            <person name="Copeland A."/>
            <person name="Lucas S."/>
            <person name="Lapidus A."/>
            <person name="Barry K."/>
            <person name="Detter J.C."/>
            <person name="Glavina del Rio T."/>
            <person name="Hammon N."/>
            <person name="Israni S."/>
            <person name="Dalin E."/>
            <person name="Tice H."/>
            <person name="Pitluck S."/>
            <person name="Sims D."/>
            <person name="Brettin T."/>
            <person name="Bruce D."/>
            <person name="Han C."/>
            <person name="Tapia R."/>
            <person name="Schmutz J."/>
            <person name="Larimer F."/>
            <person name="Land M."/>
            <person name="Hauser L."/>
            <person name="Kyrpides N."/>
            <person name="Kim E."/>
            <person name="Tebo B.M."/>
            <person name="Richardson P."/>
        </authorList>
    </citation>
    <scope>NUCLEOTIDE SEQUENCE [LARGE SCALE GENOMIC DNA]</scope>
    <source>
        <strain evidence="2 3">MI-1</strain>
    </source>
</reference>